<dbReference type="Proteomes" id="UP001180487">
    <property type="component" value="Unassembled WGS sequence"/>
</dbReference>
<evidence type="ECO:0000313" key="2">
    <source>
        <dbReference type="EMBL" id="MDR7378739.1"/>
    </source>
</evidence>
<accession>A0ABU2CBQ4</accession>
<gene>
    <name evidence="2" type="ORF">J2X19_003433</name>
</gene>
<evidence type="ECO:0000256" key="1">
    <source>
        <dbReference type="SAM" id="MobiDB-lite"/>
    </source>
</evidence>
<dbReference type="EMBL" id="JAVDXT010000003">
    <property type="protein sequence ID" value="MDR7378739.1"/>
    <property type="molecule type" value="Genomic_DNA"/>
</dbReference>
<comment type="caution">
    <text evidence="2">The sequence shown here is derived from an EMBL/GenBank/DDBJ whole genome shotgun (WGS) entry which is preliminary data.</text>
</comment>
<reference evidence="2 3" key="1">
    <citation type="submission" date="2023-07" db="EMBL/GenBank/DDBJ databases">
        <title>Sorghum-associated microbial communities from plants grown in Nebraska, USA.</title>
        <authorList>
            <person name="Schachtman D."/>
        </authorList>
    </citation>
    <scope>NUCLEOTIDE SEQUENCE [LARGE SCALE GENOMIC DNA]</scope>
    <source>
        <strain evidence="2 3">BE313</strain>
    </source>
</reference>
<sequence>MSWLNWFSRKSPPAPAAPASSAFPDRTGPDSQQDSRLRDTRIDRRERLYGVVRASLIEAGVLTSSYKFKVLALDDQGQQFLVMVDLAPSWTAVADWRTRIESKIIHAAQAEHGLVITSVYWRNNADLAASPMSRPGVLSSPDAAVSSQPATLATGGRYEPIQADEVAAFHQALEEASRMPSVPRKIH</sequence>
<proteinExistence type="predicted"/>
<dbReference type="RefSeq" id="WP_310375020.1">
    <property type="nucleotide sequence ID" value="NZ_JAVDXT010000003.1"/>
</dbReference>
<keyword evidence="3" id="KW-1185">Reference proteome</keyword>
<evidence type="ECO:0000313" key="3">
    <source>
        <dbReference type="Proteomes" id="UP001180487"/>
    </source>
</evidence>
<name>A0ABU2CBQ4_9BURK</name>
<organism evidence="2 3">
    <name type="scientific">Rhodoferax ferrireducens</name>
    <dbReference type="NCBI Taxonomy" id="192843"/>
    <lineage>
        <taxon>Bacteria</taxon>
        <taxon>Pseudomonadati</taxon>
        <taxon>Pseudomonadota</taxon>
        <taxon>Betaproteobacteria</taxon>
        <taxon>Burkholderiales</taxon>
        <taxon>Comamonadaceae</taxon>
        <taxon>Rhodoferax</taxon>
    </lineage>
</organism>
<protein>
    <submittedName>
        <fullName evidence="2">Uncharacterized protein</fullName>
    </submittedName>
</protein>
<feature type="region of interest" description="Disordered" evidence="1">
    <location>
        <begin position="1"/>
        <end position="39"/>
    </location>
</feature>